<dbReference type="GO" id="GO:0006974">
    <property type="term" value="P:DNA damage response"/>
    <property type="evidence" value="ECO:0007669"/>
    <property type="project" value="TreeGrafter"/>
</dbReference>
<evidence type="ECO:0000313" key="2">
    <source>
        <dbReference type="Proteomes" id="UP000176633"/>
    </source>
</evidence>
<dbReference type="InterPro" id="IPR052022">
    <property type="entry name" value="26kDa_periplasmic_antigen"/>
</dbReference>
<proteinExistence type="predicted"/>
<dbReference type="PANTHER" id="PTHR34387">
    <property type="entry name" value="SLR1258 PROTEIN"/>
    <property type="match status" value="1"/>
</dbReference>
<accession>A0A1F6C3A7</accession>
<organism evidence="1 2">
    <name type="scientific">Candidatus Jorgensenbacteria bacterium RIFCSPLOWO2_12_FULL_42_11</name>
    <dbReference type="NCBI Taxonomy" id="1798473"/>
    <lineage>
        <taxon>Bacteria</taxon>
        <taxon>Candidatus Joergenseniibacteriota</taxon>
    </lineage>
</organism>
<dbReference type="PANTHER" id="PTHR34387:SF1">
    <property type="entry name" value="PERIPLASMIC IMMUNOGENIC PROTEIN"/>
    <property type="match status" value="1"/>
</dbReference>
<reference evidence="1 2" key="1">
    <citation type="journal article" date="2016" name="Nat. Commun.">
        <title>Thousands of microbial genomes shed light on interconnected biogeochemical processes in an aquifer system.</title>
        <authorList>
            <person name="Anantharaman K."/>
            <person name="Brown C.T."/>
            <person name="Hug L.A."/>
            <person name="Sharon I."/>
            <person name="Castelle C.J."/>
            <person name="Probst A.J."/>
            <person name="Thomas B.C."/>
            <person name="Singh A."/>
            <person name="Wilkins M.J."/>
            <person name="Karaoz U."/>
            <person name="Brodie E.L."/>
            <person name="Williams K.H."/>
            <person name="Hubbard S.S."/>
            <person name="Banfield J.F."/>
        </authorList>
    </citation>
    <scope>NUCLEOTIDE SEQUENCE [LARGE SCALE GENOMIC DNA]</scope>
</reference>
<sequence>MNNKIKDYLGVAIIAVLFIFASAATSYVNTFSKSIQPSSFRSFPVSAEGKIVVIPDVAQFSFGVKTEGEKNIADLQKENTEKMNQAIEFIKSNGVEAKDIKTANYSLEPRYQYYNCSRSENSATPCPPPSIVGYTVNQTISVKIRDFKKIGDILAGVVQKGANEVSSLSFVIDDQTLVQDQARNEAIAKAKTKAVSIAKAGGFRLGRLLSIEEGSTPIYYGYETMKAAGAGGEAAPTIEAGSQEVTVTMTLRYEIQ</sequence>
<evidence type="ECO:0008006" key="3">
    <source>
        <dbReference type="Google" id="ProtNLM"/>
    </source>
</evidence>
<comment type="caution">
    <text evidence="1">The sequence shown here is derived from an EMBL/GenBank/DDBJ whole genome shotgun (WGS) entry which is preliminary data.</text>
</comment>
<gene>
    <name evidence="1" type="ORF">A3G50_00770</name>
</gene>
<dbReference type="EMBL" id="MFKM01000007">
    <property type="protein sequence ID" value="OGG43684.1"/>
    <property type="molecule type" value="Genomic_DNA"/>
</dbReference>
<evidence type="ECO:0000313" key="1">
    <source>
        <dbReference type="EMBL" id="OGG43684.1"/>
    </source>
</evidence>
<dbReference type="Gene3D" id="3.30.110.170">
    <property type="entry name" value="Protein of unknown function (DUF541), domain 1"/>
    <property type="match status" value="1"/>
</dbReference>
<name>A0A1F6C3A7_9BACT</name>
<dbReference type="Gene3D" id="3.30.70.2970">
    <property type="entry name" value="Protein of unknown function (DUF541), domain 2"/>
    <property type="match status" value="1"/>
</dbReference>
<dbReference type="Pfam" id="PF04402">
    <property type="entry name" value="SIMPL"/>
    <property type="match status" value="1"/>
</dbReference>
<dbReference type="Proteomes" id="UP000176633">
    <property type="component" value="Unassembled WGS sequence"/>
</dbReference>
<dbReference type="AlphaFoldDB" id="A0A1F6C3A7"/>
<protein>
    <recommendedName>
        <fullName evidence="3">SIMPL domain-containing protein</fullName>
    </recommendedName>
</protein>
<dbReference type="InterPro" id="IPR007497">
    <property type="entry name" value="SIMPL/DUF541"/>
</dbReference>